<reference evidence="3" key="1">
    <citation type="submission" date="2021-02" db="EMBL/GenBank/DDBJ databases">
        <title>First Annotated Genome of the Yellow-green Alga Tribonema minus.</title>
        <authorList>
            <person name="Mahan K.M."/>
        </authorList>
    </citation>
    <scope>NUCLEOTIDE SEQUENCE</scope>
    <source>
        <strain evidence="3">UTEX B ZZ1240</strain>
    </source>
</reference>
<evidence type="ECO:0000313" key="3">
    <source>
        <dbReference type="EMBL" id="KAG5190605.1"/>
    </source>
</evidence>
<comment type="caution">
    <text evidence="3">The sequence shown here is derived from an EMBL/GenBank/DDBJ whole genome shotgun (WGS) entry which is preliminary data.</text>
</comment>
<feature type="transmembrane region" description="Helical" evidence="2">
    <location>
        <begin position="281"/>
        <end position="302"/>
    </location>
</feature>
<feature type="transmembrane region" description="Helical" evidence="2">
    <location>
        <begin position="141"/>
        <end position="164"/>
    </location>
</feature>
<feature type="transmembrane region" description="Helical" evidence="2">
    <location>
        <begin position="37"/>
        <end position="57"/>
    </location>
</feature>
<keyword evidence="2" id="KW-0472">Membrane</keyword>
<dbReference type="Proteomes" id="UP000664859">
    <property type="component" value="Unassembled WGS sequence"/>
</dbReference>
<name>A0A835ZBH9_9STRA</name>
<keyword evidence="2" id="KW-0812">Transmembrane</keyword>
<protein>
    <submittedName>
        <fullName evidence="3">Uncharacterized protein</fullName>
    </submittedName>
</protein>
<keyword evidence="4" id="KW-1185">Reference proteome</keyword>
<sequence>MPALEVVIALLRNCACVAKSLLPHTSPVFEPFPGFKAITWLDAFIIALQLVAAVYYVQKGIVSTVGGLKDRANATAWLTVAGPEKGVDRTGSGADGKPEKKRKPSAADAAAEKDKAAQEAADMAAFAELLRRRKAAGIRRVLVGASQLIIAEGFVALALSGLKYMLFPRLVWSLTITEVALAYLLYVMLDEIRVARRLAAKARAAARLRIAAPLDTEVAELVAPRIGQAPWALPEPPRVAPTRAGARAAATALRAWRDGVPRPRAAGAAAAADANAQLEAVLLLLNVVAFVGYATIPLTYFVPEDWANAAPAPLSLLVGWPLWWPGHEAASWWGNLAGDVAWSVEPALMLAAPLLIGGVGARRRAKAKSA</sequence>
<organism evidence="3 4">
    <name type="scientific">Tribonema minus</name>
    <dbReference type="NCBI Taxonomy" id="303371"/>
    <lineage>
        <taxon>Eukaryota</taxon>
        <taxon>Sar</taxon>
        <taxon>Stramenopiles</taxon>
        <taxon>Ochrophyta</taxon>
        <taxon>PX clade</taxon>
        <taxon>Xanthophyceae</taxon>
        <taxon>Tribonematales</taxon>
        <taxon>Tribonemataceae</taxon>
        <taxon>Tribonema</taxon>
    </lineage>
</organism>
<evidence type="ECO:0000313" key="4">
    <source>
        <dbReference type="Proteomes" id="UP000664859"/>
    </source>
</evidence>
<feature type="transmembrane region" description="Helical" evidence="2">
    <location>
        <begin position="340"/>
        <end position="361"/>
    </location>
</feature>
<dbReference type="OrthoDB" id="44117at2759"/>
<feature type="region of interest" description="Disordered" evidence="1">
    <location>
        <begin position="86"/>
        <end position="111"/>
    </location>
</feature>
<dbReference type="AlphaFoldDB" id="A0A835ZBH9"/>
<accession>A0A835ZBH9</accession>
<evidence type="ECO:0000256" key="2">
    <source>
        <dbReference type="SAM" id="Phobius"/>
    </source>
</evidence>
<evidence type="ECO:0000256" key="1">
    <source>
        <dbReference type="SAM" id="MobiDB-lite"/>
    </source>
</evidence>
<proteinExistence type="predicted"/>
<dbReference type="EMBL" id="JAFCMP010000031">
    <property type="protein sequence ID" value="KAG5190605.1"/>
    <property type="molecule type" value="Genomic_DNA"/>
</dbReference>
<feature type="transmembrane region" description="Helical" evidence="2">
    <location>
        <begin position="170"/>
        <end position="189"/>
    </location>
</feature>
<keyword evidence="2" id="KW-1133">Transmembrane helix</keyword>
<gene>
    <name evidence="3" type="ORF">JKP88DRAFT_271417</name>
</gene>